<dbReference type="EMBL" id="SJPZ01000001">
    <property type="protein sequence ID" value="TWU66186.1"/>
    <property type="molecule type" value="Genomic_DNA"/>
</dbReference>
<dbReference type="Proteomes" id="UP000316476">
    <property type="component" value="Unassembled WGS sequence"/>
</dbReference>
<dbReference type="Pfam" id="PF13808">
    <property type="entry name" value="DDE_Tnp_1_assoc"/>
    <property type="match status" value="1"/>
</dbReference>
<dbReference type="InterPro" id="IPR032806">
    <property type="entry name" value="YbfD_N"/>
</dbReference>
<comment type="caution">
    <text evidence="2">The sequence shown here is derived from an EMBL/GenBank/DDBJ whole genome shotgun (WGS) entry which is preliminary data.</text>
</comment>
<name>A0A5C6FUZ7_9PLAN</name>
<reference evidence="2 3" key="1">
    <citation type="submission" date="2019-02" db="EMBL/GenBank/DDBJ databases">
        <title>Deep-cultivation of Planctomycetes and their phenomic and genomic characterization uncovers novel biology.</title>
        <authorList>
            <person name="Wiegand S."/>
            <person name="Jogler M."/>
            <person name="Boedeker C."/>
            <person name="Pinto D."/>
            <person name="Vollmers J."/>
            <person name="Rivas-Marin E."/>
            <person name="Kohn T."/>
            <person name="Peeters S.H."/>
            <person name="Heuer A."/>
            <person name="Rast P."/>
            <person name="Oberbeckmann S."/>
            <person name="Bunk B."/>
            <person name="Jeske O."/>
            <person name="Meyerdierks A."/>
            <person name="Storesund J.E."/>
            <person name="Kallscheuer N."/>
            <person name="Luecker S."/>
            <person name="Lage O.M."/>
            <person name="Pohl T."/>
            <person name="Merkel B.J."/>
            <person name="Hornburger P."/>
            <person name="Mueller R.-W."/>
            <person name="Bruemmer F."/>
            <person name="Labrenz M."/>
            <person name="Spormann A.M."/>
            <person name="Op Den Camp H."/>
            <person name="Overmann J."/>
            <person name="Amann R."/>
            <person name="Jetten M.S.M."/>
            <person name="Mascher T."/>
            <person name="Medema M.H."/>
            <person name="Devos D.P."/>
            <person name="Kaster A.-K."/>
            <person name="Ovreas L."/>
            <person name="Rohde M."/>
            <person name="Galperin M.Y."/>
            <person name="Jogler C."/>
        </authorList>
    </citation>
    <scope>NUCLEOTIDE SEQUENCE [LARGE SCALE GENOMIC DNA]</scope>
    <source>
        <strain evidence="2 3">V7</strain>
    </source>
</reference>
<proteinExistence type="predicted"/>
<dbReference type="AlphaFoldDB" id="A0A5C6FUZ7"/>
<evidence type="ECO:0000313" key="2">
    <source>
        <dbReference type="EMBL" id="TWU66186.1"/>
    </source>
</evidence>
<sequence>MIICAVIAGAHDFVAMAHIANTKKEWFEMSLNMTSGVPSYDRFNSILKYIKPEEF</sequence>
<accession>A0A5C6FUZ7</accession>
<protein>
    <recommendedName>
        <fullName evidence="1">H repeat-associated protein N-terminal domain-containing protein</fullName>
    </recommendedName>
</protein>
<organism evidence="2 3">
    <name type="scientific">Crateriforma conspicua</name>
    <dbReference type="NCBI Taxonomy" id="2527996"/>
    <lineage>
        <taxon>Bacteria</taxon>
        <taxon>Pseudomonadati</taxon>
        <taxon>Planctomycetota</taxon>
        <taxon>Planctomycetia</taxon>
        <taxon>Planctomycetales</taxon>
        <taxon>Planctomycetaceae</taxon>
        <taxon>Crateriforma</taxon>
    </lineage>
</organism>
<gene>
    <name evidence="2" type="ORF">V7x_17440</name>
</gene>
<evidence type="ECO:0000313" key="3">
    <source>
        <dbReference type="Proteomes" id="UP000316476"/>
    </source>
</evidence>
<feature type="domain" description="H repeat-associated protein N-terminal" evidence="1">
    <location>
        <begin position="2"/>
        <end position="55"/>
    </location>
</feature>
<evidence type="ECO:0000259" key="1">
    <source>
        <dbReference type="Pfam" id="PF13808"/>
    </source>
</evidence>